<dbReference type="GO" id="GO:0016746">
    <property type="term" value="F:acyltransferase activity"/>
    <property type="evidence" value="ECO:0007669"/>
    <property type="project" value="UniProtKB-KW"/>
</dbReference>
<evidence type="ECO:0000256" key="3">
    <source>
        <dbReference type="ARBA" id="ARBA00022679"/>
    </source>
</evidence>
<name>A0A317PXQ9_9ENTR</name>
<evidence type="ECO:0000313" key="6">
    <source>
        <dbReference type="Proteomes" id="UP000246744"/>
    </source>
</evidence>
<keyword evidence="2" id="KW-1277">Toxin-antitoxin system</keyword>
<evidence type="ECO:0008006" key="7">
    <source>
        <dbReference type="Google" id="ProtNLM"/>
    </source>
</evidence>
<accession>A0A317PXQ9</accession>
<dbReference type="InterPro" id="IPR016181">
    <property type="entry name" value="Acyl_CoA_acyltransferase"/>
</dbReference>
<dbReference type="PANTHER" id="PTHR36449">
    <property type="entry name" value="ACETYLTRANSFERASE-RELATED"/>
    <property type="match status" value="1"/>
</dbReference>
<keyword evidence="6" id="KW-1185">Reference proteome</keyword>
<sequence length="111" mass="12582">MLSGSSFEKACLPSKTQQKRVLYKNVLSVTLGRLAIDKSIQCQERGELLVTHAMNVVYQASQAVGIHGMFVDALNSKTKHFYLELGFIQFCGENENFLFYPTKSIEELFRV</sequence>
<dbReference type="Proteomes" id="UP000246744">
    <property type="component" value="Unassembled WGS sequence"/>
</dbReference>
<evidence type="ECO:0000256" key="1">
    <source>
        <dbReference type="ARBA" id="ARBA00009342"/>
    </source>
</evidence>
<evidence type="ECO:0000256" key="2">
    <source>
        <dbReference type="ARBA" id="ARBA00022649"/>
    </source>
</evidence>
<evidence type="ECO:0000256" key="4">
    <source>
        <dbReference type="ARBA" id="ARBA00023315"/>
    </source>
</evidence>
<comment type="caution">
    <text evidence="5">The sequence shown here is derived from an EMBL/GenBank/DDBJ whole genome shotgun (WGS) entry which is preliminary data.</text>
</comment>
<dbReference type="SUPFAM" id="SSF55729">
    <property type="entry name" value="Acyl-CoA N-acyltransferases (Nat)"/>
    <property type="match status" value="1"/>
</dbReference>
<keyword evidence="3" id="KW-0808">Transferase</keyword>
<dbReference type="Gene3D" id="3.40.630.30">
    <property type="match status" value="1"/>
</dbReference>
<keyword evidence="4" id="KW-0012">Acyltransferase</keyword>
<protein>
    <recommendedName>
        <fullName evidence="7">Acetyltransferase (GNAT) family protein</fullName>
    </recommendedName>
</protein>
<dbReference type="PANTHER" id="PTHR36449:SF1">
    <property type="entry name" value="ACETYLTRANSFERASE"/>
    <property type="match status" value="1"/>
</dbReference>
<dbReference type="AlphaFoldDB" id="A0A317PXQ9"/>
<dbReference type="EMBL" id="QGTS01000010">
    <property type="protein sequence ID" value="PWW06721.1"/>
    <property type="molecule type" value="Genomic_DNA"/>
</dbReference>
<gene>
    <name evidence="5" type="ORF">DES37_110126</name>
</gene>
<proteinExistence type="inferred from homology"/>
<comment type="similarity">
    <text evidence="1">Belongs to the acetyltransferase family. GNAT subfamily.</text>
</comment>
<evidence type="ECO:0000313" key="5">
    <source>
        <dbReference type="EMBL" id="PWW06721.1"/>
    </source>
</evidence>
<reference evidence="5 6" key="1">
    <citation type="submission" date="2018-05" db="EMBL/GenBank/DDBJ databases">
        <title>Genomic Encyclopedia of Type Strains, Phase IV (KMG-IV): sequencing the most valuable type-strain genomes for metagenomic binning, comparative biology and taxonomic classification.</title>
        <authorList>
            <person name="Goeker M."/>
        </authorList>
    </citation>
    <scope>NUCLEOTIDE SEQUENCE [LARGE SCALE GENOMIC DNA]</scope>
    <source>
        <strain evidence="5 6">DSM 19579</strain>
    </source>
</reference>
<organism evidence="5 6">
    <name type="scientific">Mangrovibacter plantisponsor</name>
    <dbReference type="NCBI Taxonomy" id="451513"/>
    <lineage>
        <taxon>Bacteria</taxon>
        <taxon>Pseudomonadati</taxon>
        <taxon>Pseudomonadota</taxon>
        <taxon>Gammaproteobacteria</taxon>
        <taxon>Enterobacterales</taxon>
        <taxon>Enterobacteriaceae</taxon>
        <taxon>Mangrovibacter</taxon>
    </lineage>
</organism>